<organism evidence="1 2">
    <name type="scientific">Macrolepiota fuliginosa MF-IS2</name>
    <dbReference type="NCBI Taxonomy" id="1400762"/>
    <lineage>
        <taxon>Eukaryota</taxon>
        <taxon>Fungi</taxon>
        <taxon>Dikarya</taxon>
        <taxon>Basidiomycota</taxon>
        <taxon>Agaricomycotina</taxon>
        <taxon>Agaricomycetes</taxon>
        <taxon>Agaricomycetidae</taxon>
        <taxon>Agaricales</taxon>
        <taxon>Agaricineae</taxon>
        <taxon>Agaricaceae</taxon>
        <taxon>Macrolepiota</taxon>
    </lineage>
</organism>
<comment type="caution">
    <text evidence="1">The sequence shown here is derived from an EMBL/GenBank/DDBJ whole genome shotgun (WGS) entry which is preliminary data.</text>
</comment>
<keyword evidence="2" id="KW-1185">Reference proteome</keyword>
<dbReference type="AlphaFoldDB" id="A0A9P6BXY7"/>
<reference evidence="1" key="1">
    <citation type="submission" date="2020-11" db="EMBL/GenBank/DDBJ databases">
        <authorList>
            <consortium name="DOE Joint Genome Institute"/>
            <person name="Ahrendt S."/>
            <person name="Riley R."/>
            <person name="Andreopoulos W."/>
            <person name="Labutti K."/>
            <person name="Pangilinan J."/>
            <person name="Ruiz-Duenas F.J."/>
            <person name="Barrasa J.M."/>
            <person name="Sanchez-Garcia M."/>
            <person name="Camarero S."/>
            <person name="Miyauchi S."/>
            <person name="Serrano A."/>
            <person name="Linde D."/>
            <person name="Babiker R."/>
            <person name="Drula E."/>
            <person name="Ayuso-Fernandez I."/>
            <person name="Pacheco R."/>
            <person name="Padilla G."/>
            <person name="Ferreira P."/>
            <person name="Barriuso J."/>
            <person name="Kellner H."/>
            <person name="Castanera R."/>
            <person name="Alfaro M."/>
            <person name="Ramirez L."/>
            <person name="Pisabarro A.G."/>
            <person name="Kuo A."/>
            <person name="Tritt A."/>
            <person name="Lipzen A."/>
            <person name="He G."/>
            <person name="Yan M."/>
            <person name="Ng V."/>
            <person name="Cullen D."/>
            <person name="Martin F."/>
            <person name="Rosso M.-N."/>
            <person name="Henrissat B."/>
            <person name="Hibbett D."/>
            <person name="Martinez A.T."/>
            <person name="Grigoriev I.V."/>
        </authorList>
    </citation>
    <scope>NUCLEOTIDE SEQUENCE</scope>
    <source>
        <strain evidence="1">MF-IS2</strain>
    </source>
</reference>
<sequence>MAHKPQMKTAASDPKLSNTTVAFLNAQNQDLHTKSIVQTSLLVTLPELMQAPTLPLPPLETPKAEEDSNNNERDIHLFNNTLTSLILWCRKDSFNKETDSDTQDTLIKRIFKVAKDFNLVTIITLPTPSPSPPCTQPHSNEEDIHMELPTPTCVFSKAATQTPAPLPVLAMPTPPPLPVMSAPAASTSSKPGLPSRPSFAKAVAKTLCPNAPPFVRGPPHAPQPPIKATQGPVSNKCLKRPYFATHGPSRHQFYIETSSATDLNIVEAMLPPKIARSRASLPSSQSFIKIMDIPYFKPGTMEPPNRQEIGNWLIPSPIPVDMIKHTWFIHNSPKADSSTFWINLMDLQQGTLTSSLIGR</sequence>
<name>A0A9P6BXY7_9AGAR</name>
<gene>
    <name evidence="1" type="ORF">P691DRAFT_789960</name>
</gene>
<proteinExistence type="predicted"/>
<dbReference type="Proteomes" id="UP000807342">
    <property type="component" value="Unassembled WGS sequence"/>
</dbReference>
<evidence type="ECO:0000313" key="2">
    <source>
        <dbReference type="Proteomes" id="UP000807342"/>
    </source>
</evidence>
<accession>A0A9P6BXY7</accession>
<protein>
    <submittedName>
        <fullName evidence="1">Uncharacterized protein</fullName>
    </submittedName>
</protein>
<dbReference type="EMBL" id="MU151688">
    <property type="protein sequence ID" value="KAF9442164.1"/>
    <property type="molecule type" value="Genomic_DNA"/>
</dbReference>
<evidence type="ECO:0000313" key="1">
    <source>
        <dbReference type="EMBL" id="KAF9442164.1"/>
    </source>
</evidence>